<dbReference type="GO" id="GO:0033588">
    <property type="term" value="C:elongator holoenzyme complex"/>
    <property type="evidence" value="ECO:0007669"/>
    <property type="project" value="InterPro"/>
</dbReference>
<dbReference type="PANTHER" id="PTHR15641:SF1">
    <property type="entry name" value="ELONGATOR COMPLEX PROTEIN 5"/>
    <property type="match status" value="1"/>
</dbReference>
<dbReference type="Proteomes" id="UP000695007">
    <property type="component" value="Unplaced"/>
</dbReference>
<evidence type="ECO:0000256" key="8">
    <source>
        <dbReference type="ARBA" id="ARBA00023242"/>
    </source>
</evidence>
<evidence type="ECO:0000313" key="10">
    <source>
        <dbReference type="RefSeq" id="XP_011502075.1"/>
    </source>
</evidence>
<gene>
    <name evidence="10" type="primary">LOC105365571</name>
</gene>
<protein>
    <recommendedName>
        <fullName evidence="5">Elongator complex protein 5</fullName>
    </recommendedName>
</protein>
<evidence type="ECO:0000256" key="7">
    <source>
        <dbReference type="ARBA" id="ARBA00022694"/>
    </source>
</evidence>
<dbReference type="CTD" id="23587"/>
<comment type="subcellular location">
    <subcellularLocation>
        <location evidence="2">Cytoplasm</location>
    </subcellularLocation>
    <subcellularLocation>
        <location evidence="1">Nucleus</location>
    </subcellularLocation>
</comment>
<keyword evidence="8" id="KW-0539">Nucleus</keyword>
<dbReference type="KEGG" id="csol:105365571"/>
<dbReference type="GO" id="GO:0002098">
    <property type="term" value="P:tRNA wobble uridine modification"/>
    <property type="evidence" value="ECO:0007669"/>
    <property type="project" value="InterPro"/>
</dbReference>
<dbReference type="GO" id="GO:0000049">
    <property type="term" value="F:tRNA binding"/>
    <property type="evidence" value="ECO:0007669"/>
    <property type="project" value="TreeGrafter"/>
</dbReference>
<dbReference type="RefSeq" id="XP_011502075.1">
    <property type="nucleotide sequence ID" value="XM_011503773.1"/>
</dbReference>
<comment type="similarity">
    <text evidence="4">Belongs to the ELP5 family.</text>
</comment>
<dbReference type="GeneID" id="105365571"/>
<dbReference type="GO" id="GO:0005829">
    <property type="term" value="C:cytosol"/>
    <property type="evidence" value="ECO:0007669"/>
    <property type="project" value="TreeGrafter"/>
</dbReference>
<sequence length="287" mass="32912">MTQLLNLSLNECNKFIVVDEGINATYGKHLIIAWLLALRKKKIDNPIDILLFSTPKYSLTKYLQSSGLTNFEVQDYFNLNIDDDDVDVHEQLKSFVAQRTNSILVIDCLGTLALQIGPANTCRFVEKLSKNHKFEVFCIHRRDFYQVIPRVESLGNVYVKLEKSEQVSFGSNIYYKISVTQRKTRGSIVRWSEMVQQNIENCVLRSDSIVDFKFPDSSGEATKTTKSQEGAAKPQASFRLDMSEAEIRQRDSVPLPYILSDNPEKESKIFYVPDDFDEEDPDDDLEI</sequence>
<evidence type="ECO:0000256" key="4">
    <source>
        <dbReference type="ARBA" id="ARBA00009567"/>
    </source>
</evidence>
<dbReference type="GO" id="GO:0005634">
    <property type="term" value="C:nucleus"/>
    <property type="evidence" value="ECO:0007669"/>
    <property type="project" value="UniProtKB-SubCell"/>
</dbReference>
<reference evidence="10" key="1">
    <citation type="submission" date="2025-08" db="UniProtKB">
        <authorList>
            <consortium name="RefSeq"/>
        </authorList>
    </citation>
    <scope>IDENTIFICATION</scope>
</reference>
<organism evidence="9 10">
    <name type="scientific">Ceratosolen solmsi marchali</name>
    <dbReference type="NCBI Taxonomy" id="326594"/>
    <lineage>
        <taxon>Eukaryota</taxon>
        <taxon>Metazoa</taxon>
        <taxon>Ecdysozoa</taxon>
        <taxon>Arthropoda</taxon>
        <taxon>Hexapoda</taxon>
        <taxon>Insecta</taxon>
        <taxon>Pterygota</taxon>
        <taxon>Neoptera</taxon>
        <taxon>Endopterygota</taxon>
        <taxon>Hymenoptera</taxon>
        <taxon>Apocrita</taxon>
        <taxon>Proctotrupomorpha</taxon>
        <taxon>Chalcidoidea</taxon>
        <taxon>Agaonidae</taxon>
        <taxon>Agaoninae</taxon>
        <taxon>Ceratosolen</taxon>
    </lineage>
</organism>
<evidence type="ECO:0000256" key="1">
    <source>
        <dbReference type="ARBA" id="ARBA00004123"/>
    </source>
</evidence>
<dbReference type="PANTHER" id="PTHR15641">
    <property type="entry name" value="ELONGATOR COMPLEX PROTEIN 5"/>
    <property type="match status" value="1"/>
</dbReference>
<dbReference type="InterPro" id="IPR019519">
    <property type="entry name" value="Elp5"/>
</dbReference>
<evidence type="ECO:0000313" key="9">
    <source>
        <dbReference type="Proteomes" id="UP000695007"/>
    </source>
</evidence>
<evidence type="ECO:0000256" key="3">
    <source>
        <dbReference type="ARBA" id="ARBA00005043"/>
    </source>
</evidence>
<name>A0AAJ6YQ08_9HYME</name>
<proteinExistence type="inferred from homology"/>
<dbReference type="AlphaFoldDB" id="A0AAJ6YQ08"/>
<keyword evidence="6" id="KW-0963">Cytoplasm</keyword>
<evidence type="ECO:0000256" key="6">
    <source>
        <dbReference type="ARBA" id="ARBA00022490"/>
    </source>
</evidence>
<evidence type="ECO:0000256" key="2">
    <source>
        <dbReference type="ARBA" id="ARBA00004496"/>
    </source>
</evidence>
<evidence type="ECO:0000256" key="5">
    <source>
        <dbReference type="ARBA" id="ARBA00020264"/>
    </source>
</evidence>
<keyword evidence="9" id="KW-1185">Reference proteome</keyword>
<keyword evidence="7" id="KW-0819">tRNA processing</keyword>
<accession>A0AAJ6YQ08</accession>
<comment type="pathway">
    <text evidence="3">tRNA modification; 5-methoxycarbonylmethyl-2-thiouridine-tRNA biosynthesis.</text>
</comment>